<feature type="region of interest" description="Disordered" evidence="2">
    <location>
        <begin position="144"/>
        <end position="181"/>
    </location>
</feature>
<accession>A0AAN8ISL4</accession>
<evidence type="ECO:0000313" key="4">
    <source>
        <dbReference type="Proteomes" id="UP001331761"/>
    </source>
</evidence>
<dbReference type="Proteomes" id="UP001331761">
    <property type="component" value="Unassembled WGS sequence"/>
</dbReference>
<evidence type="ECO:0000313" key="3">
    <source>
        <dbReference type="EMBL" id="KAK5985244.1"/>
    </source>
</evidence>
<comment type="caution">
    <text evidence="3">The sequence shown here is derived from an EMBL/GenBank/DDBJ whole genome shotgun (WGS) entry which is preliminary data.</text>
</comment>
<dbReference type="AlphaFoldDB" id="A0AAN8ISL4"/>
<dbReference type="EMBL" id="WIXE01001942">
    <property type="protein sequence ID" value="KAK5985244.1"/>
    <property type="molecule type" value="Genomic_DNA"/>
</dbReference>
<feature type="coiled-coil region" evidence="1">
    <location>
        <begin position="90"/>
        <end position="134"/>
    </location>
</feature>
<reference evidence="3 4" key="1">
    <citation type="submission" date="2019-10" db="EMBL/GenBank/DDBJ databases">
        <title>Assembly and Annotation for the nematode Trichostrongylus colubriformis.</title>
        <authorList>
            <person name="Martin J."/>
        </authorList>
    </citation>
    <scope>NUCLEOTIDE SEQUENCE [LARGE SCALE GENOMIC DNA]</scope>
    <source>
        <strain evidence="3">G859</strain>
        <tissue evidence="3">Whole worm</tissue>
    </source>
</reference>
<evidence type="ECO:0000256" key="1">
    <source>
        <dbReference type="SAM" id="Coils"/>
    </source>
</evidence>
<proteinExistence type="predicted"/>
<keyword evidence="4" id="KW-1185">Reference proteome</keyword>
<keyword evidence="1" id="KW-0175">Coiled coil</keyword>
<organism evidence="3 4">
    <name type="scientific">Trichostrongylus colubriformis</name>
    <name type="common">Black scour worm</name>
    <dbReference type="NCBI Taxonomy" id="6319"/>
    <lineage>
        <taxon>Eukaryota</taxon>
        <taxon>Metazoa</taxon>
        <taxon>Ecdysozoa</taxon>
        <taxon>Nematoda</taxon>
        <taxon>Chromadorea</taxon>
        <taxon>Rhabditida</taxon>
        <taxon>Rhabditina</taxon>
        <taxon>Rhabditomorpha</taxon>
        <taxon>Strongyloidea</taxon>
        <taxon>Trichostrongylidae</taxon>
        <taxon>Trichostrongylus</taxon>
    </lineage>
</organism>
<protein>
    <submittedName>
        <fullName evidence="3">Uncharacterized protein</fullName>
    </submittedName>
</protein>
<evidence type="ECO:0000256" key="2">
    <source>
        <dbReference type="SAM" id="MobiDB-lite"/>
    </source>
</evidence>
<name>A0AAN8ISL4_TRICO</name>
<sequence length="181" mass="21419">MADSLEPIVAATGAEEFTTKAQEAVDKKIRDDFYSTIERREDGYYVRLPWKEHHSVQLDNKALAYKCLNNETRRREQQKHKHYFEATAVLAIADKRIAKLENIVDEIKYEIAEAEKLRKEEKKARREKKVVSDEECVIQLIHESVDRKDEQDEENEKEIPKTYQKTKMHVMKQEQQHSSNT</sequence>
<gene>
    <name evidence="3" type="ORF">GCK32_003688</name>
</gene>